<gene>
    <name evidence="1" type="ORF">Anas_09553</name>
</gene>
<evidence type="ECO:0000313" key="2">
    <source>
        <dbReference type="Proteomes" id="UP000326759"/>
    </source>
</evidence>
<feature type="non-terminal residue" evidence="1">
    <location>
        <position position="72"/>
    </location>
</feature>
<keyword evidence="2" id="KW-1185">Reference proteome</keyword>
<dbReference type="EMBL" id="SEYY01022928">
    <property type="protein sequence ID" value="KAB7495184.1"/>
    <property type="molecule type" value="Genomic_DNA"/>
</dbReference>
<evidence type="ECO:0000313" key="1">
    <source>
        <dbReference type="EMBL" id="KAB7495184.1"/>
    </source>
</evidence>
<organism evidence="1 2">
    <name type="scientific">Armadillidium nasatum</name>
    <dbReference type="NCBI Taxonomy" id="96803"/>
    <lineage>
        <taxon>Eukaryota</taxon>
        <taxon>Metazoa</taxon>
        <taxon>Ecdysozoa</taxon>
        <taxon>Arthropoda</taxon>
        <taxon>Crustacea</taxon>
        <taxon>Multicrustacea</taxon>
        <taxon>Malacostraca</taxon>
        <taxon>Eumalacostraca</taxon>
        <taxon>Peracarida</taxon>
        <taxon>Isopoda</taxon>
        <taxon>Oniscidea</taxon>
        <taxon>Crinocheta</taxon>
        <taxon>Armadillidiidae</taxon>
        <taxon>Armadillidium</taxon>
    </lineage>
</organism>
<proteinExistence type="predicted"/>
<reference evidence="1 2" key="1">
    <citation type="journal article" date="2019" name="PLoS Biol.">
        <title>Sex chromosomes control vertical transmission of feminizing Wolbachia symbionts in an isopod.</title>
        <authorList>
            <person name="Becking T."/>
            <person name="Chebbi M.A."/>
            <person name="Giraud I."/>
            <person name="Moumen B."/>
            <person name="Laverre T."/>
            <person name="Caubet Y."/>
            <person name="Peccoud J."/>
            <person name="Gilbert C."/>
            <person name="Cordaux R."/>
        </authorList>
    </citation>
    <scope>NUCLEOTIDE SEQUENCE [LARGE SCALE GENOMIC DNA]</scope>
    <source>
        <strain evidence="1">ANa2</strain>
        <tissue evidence="1">Whole body excluding digestive tract and cuticle</tissue>
    </source>
</reference>
<dbReference type="Proteomes" id="UP000326759">
    <property type="component" value="Unassembled WGS sequence"/>
</dbReference>
<dbReference type="AlphaFoldDB" id="A0A5N5SM69"/>
<protein>
    <submittedName>
        <fullName evidence="1">Uncharacterized protein</fullName>
    </submittedName>
</protein>
<accession>A0A5N5SM69</accession>
<sequence>MEIGGIQDGNLHLCYILVDQKNFEIVIQVNERREKFALSNETVNEICQIFGEEGKTNLVLEGNYIYIYIYIY</sequence>
<comment type="caution">
    <text evidence="1">The sequence shown here is derived from an EMBL/GenBank/DDBJ whole genome shotgun (WGS) entry which is preliminary data.</text>
</comment>
<name>A0A5N5SM69_9CRUS</name>